<dbReference type="GO" id="GO:0004965">
    <property type="term" value="F:G protein-coupled GABA receptor activity"/>
    <property type="evidence" value="ECO:0007669"/>
    <property type="project" value="InterPro"/>
</dbReference>
<dbReference type="SUPFAM" id="SSF53822">
    <property type="entry name" value="Periplasmic binding protein-like I"/>
    <property type="match status" value="1"/>
</dbReference>
<evidence type="ECO:0000313" key="12">
    <source>
        <dbReference type="EMBL" id="CAI8012121.1"/>
    </source>
</evidence>
<feature type="transmembrane region" description="Helical" evidence="10">
    <location>
        <begin position="443"/>
        <end position="463"/>
    </location>
</feature>
<gene>
    <name evidence="12" type="ORF">GBAR_LOCUS7775</name>
</gene>
<sequence length="738" mass="82451">MLSTTSFRSILVLPGVQIALDYINNEPSILPGYSLHYTLSDSQCDPSVTVAGVFNQLQQSPTKLGWLGSGCLTATEFSAPLTQLYNITQISCVTSSLNSNDRTKLKYYFQLHPLITVLNRGLIGLLKKYGWKRVGLITWRESYFSMIADHFKQLLTENDIEHSERLVSIAGFEVNGDPFDADKRIYVLIVASIQARQLLCEAHKRGLRYPRNQFLLIGEYTDTWLREPNPARDLGCSLEEREITFGLSLTVNLPDHPQDNVTLPYGGLTAAAFRQEFFRQARNPLNNDLNIAELIGDMFPSFAPPCHETTLALALALHNTNEVRNIVTVSPAVTAIYSLASVAGFILAFACAVFNFVHRKKKLIRLSSPKLNYIIILGATCFYVSRIFLVLPSLDPNVIVLTPVIIFTGYSMCYGTILVKMFRVWYIFNHPSLQKKYIITDCYLMGLVAAFVGLDLVMMLTFITVQGFRNRLVATLAPSAERPWVLVGPTEVVKENYVYSCSVEGRGVLIILLYISKIILQIVSLILAFRTRKVKVKGLDDSKYISAAIYITTAVLPVSVFASFTLRSHVNAFPAIVGAAHFFGATAILLLVFVPRMVGLYKDPSGENVFQGKGNTIAQKESNIMTLRRDAQHLRVSLHLAQKKKKGTVHTEGTDSSDHEPAPQPKQAIVKPCIRMNNRHPTNDYYISPQVHASSVARDEEEEEKIEPKNVAPVKPCLRFTESSSTEDNDYAHAQIVK</sequence>
<name>A0AA35RK79_GEOBA</name>
<feature type="transmembrane region" description="Helical" evidence="10">
    <location>
        <begin position="335"/>
        <end position="358"/>
    </location>
</feature>
<evidence type="ECO:0000256" key="5">
    <source>
        <dbReference type="ARBA" id="ARBA00023136"/>
    </source>
</evidence>
<evidence type="ECO:0000256" key="8">
    <source>
        <dbReference type="ARBA" id="ARBA00023224"/>
    </source>
</evidence>
<dbReference type="PANTHER" id="PTHR10519:SF20">
    <property type="entry name" value="G-PROTEIN COUPLED RECEPTOR 156-RELATED"/>
    <property type="match status" value="1"/>
</dbReference>
<evidence type="ECO:0000256" key="3">
    <source>
        <dbReference type="ARBA" id="ARBA00022989"/>
    </source>
</evidence>
<reference evidence="12" key="1">
    <citation type="submission" date="2023-03" db="EMBL/GenBank/DDBJ databases">
        <authorList>
            <person name="Steffen K."/>
            <person name="Cardenas P."/>
        </authorList>
    </citation>
    <scope>NUCLEOTIDE SEQUENCE</scope>
</reference>
<evidence type="ECO:0000256" key="4">
    <source>
        <dbReference type="ARBA" id="ARBA00023040"/>
    </source>
</evidence>
<dbReference type="CDD" id="cd15047">
    <property type="entry name" value="7tmC_GABA-B-like"/>
    <property type="match status" value="1"/>
</dbReference>
<dbReference type="EMBL" id="CASHTH010001154">
    <property type="protein sequence ID" value="CAI8012121.1"/>
    <property type="molecule type" value="Genomic_DNA"/>
</dbReference>
<keyword evidence="3 10" id="KW-1133">Transmembrane helix</keyword>
<evidence type="ECO:0000256" key="1">
    <source>
        <dbReference type="ARBA" id="ARBA00004141"/>
    </source>
</evidence>
<dbReference type="InterPro" id="IPR028082">
    <property type="entry name" value="Peripla_BP_I"/>
</dbReference>
<dbReference type="GO" id="GO:0007214">
    <property type="term" value="P:gamma-aminobutyric acid signaling pathway"/>
    <property type="evidence" value="ECO:0007669"/>
    <property type="project" value="TreeGrafter"/>
</dbReference>
<dbReference type="InterPro" id="IPR001828">
    <property type="entry name" value="ANF_lig-bd_rcpt"/>
</dbReference>
<evidence type="ECO:0000256" key="6">
    <source>
        <dbReference type="ARBA" id="ARBA00023170"/>
    </source>
</evidence>
<evidence type="ECO:0000259" key="11">
    <source>
        <dbReference type="PROSITE" id="PS50259"/>
    </source>
</evidence>
<dbReference type="InterPro" id="IPR002455">
    <property type="entry name" value="GPCR3_GABA-B"/>
</dbReference>
<dbReference type="Pfam" id="PF00003">
    <property type="entry name" value="7tm_3"/>
    <property type="match status" value="1"/>
</dbReference>
<keyword evidence="4" id="KW-0297">G-protein coupled receptor</keyword>
<keyword evidence="13" id="KW-1185">Reference proteome</keyword>
<dbReference type="GO" id="GO:0038039">
    <property type="term" value="C:G protein-coupled receptor heterodimeric complex"/>
    <property type="evidence" value="ECO:0007669"/>
    <property type="project" value="TreeGrafter"/>
</dbReference>
<dbReference type="AlphaFoldDB" id="A0AA35RK79"/>
<evidence type="ECO:0000256" key="9">
    <source>
        <dbReference type="SAM" id="MobiDB-lite"/>
    </source>
</evidence>
<accession>A0AA35RK79</accession>
<feature type="region of interest" description="Disordered" evidence="9">
    <location>
        <begin position="642"/>
        <end position="665"/>
    </location>
</feature>
<comment type="caution">
    <text evidence="12">The sequence shown here is derived from an EMBL/GenBank/DDBJ whole genome shotgun (WGS) entry which is preliminary data.</text>
</comment>
<dbReference type="PROSITE" id="PS50259">
    <property type="entry name" value="G_PROTEIN_RECEP_F3_4"/>
    <property type="match status" value="1"/>
</dbReference>
<keyword evidence="7" id="KW-0325">Glycoprotein</keyword>
<comment type="subcellular location">
    <subcellularLocation>
        <location evidence="1">Membrane</location>
        <topology evidence="1">Multi-pass membrane protein</topology>
    </subcellularLocation>
</comment>
<dbReference type="Gene3D" id="3.40.50.2300">
    <property type="match status" value="2"/>
</dbReference>
<feature type="transmembrane region" description="Helical" evidence="10">
    <location>
        <begin position="370"/>
        <end position="392"/>
    </location>
</feature>
<feature type="transmembrane region" description="Helical" evidence="10">
    <location>
        <begin position="572"/>
        <end position="594"/>
    </location>
</feature>
<evidence type="ECO:0000256" key="10">
    <source>
        <dbReference type="SAM" id="Phobius"/>
    </source>
</evidence>
<organism evidence="12 13">
    <name type="scientific">Geodia barretti</name>
    <name type="common">Barrett's horny sponge</name>
    <dbReference type="NCBI Taxonomy" id="519541"/>
    <lineage>
        <taxon>Eukaryota</taxon>
        <taxon>Metazoa</taxon>
        <taxon>Porifera</taxon>
        <taxon>Demospongiae</taxon>
        <taxon>Heteroscleromorpha</taxon>
        <taxon>Tetractinellida</taxon>
        <taxon>Astrophorina</taxon>
        <taxon>Geodiidae</taxon>
        <taxon>Geodia</taxon>
    </lineage>
</organism>
<dbReference type="Proteomes" id="UP001174909">
    <property type="component" value="Unassembled WGS sequence"/>
</dbReference>
<feature type="transmembrane region" description="Helical" evidence="10">
    <location>
        <begin position="507"/>
        <end position="527"/>
    </location>
</feature>
<evidence type="ECO:0000313" key="13">
    <source>
        <dbReference type="Proteomes" id="UP001174909"/>
    </source>
</evidence>
<proteinExistence type="predicted"/>
<feature type="transmembrane region" description="Helical" evidence="10">
    <location>
        <begin position="547"/>
        <end position="566"/>
    </location>
</feature>
<feature type="compositionally biased region" description="Basic and acidic residues" evidence="9">
    <location>
        <begin position="652"/>
        <end position="661"/>
    </location>
</feature>
<keyword evidence="5 10" id="KW-0472">Membrane</keyword>
<dbReference type="Pfam" id="PF01094">
    <property type="entry name" value="ANF_receptor"/>
    <property type="match status" value="1"/>
</dbReference>
<evidence type="ECO:0000256" key="7">
    <source>
        <dbReference type="ARBA" id="ARBA00023180"/>
    </source>
</evidence>
<protein>
    <submittedName>
        <fullName evidence="12">Gamma-aminobutyric acid type B receptor subunit 2</fullName>
    </submittedName>
</protein>
<evidence type="ECO:0000256" key="2">
    <source>
        <dbReference type="ARBA" id="ARBA00022692"/>
    </source>
</evidence>
<dbReference type="InterPro" id="IPR017978">
    <property type="entry name" value="GPCR_3_C"/>
</dbReference>
<keyword evidence="8" id="KW-0807">Transducer</keyword>
<keyword evidence="6 12" id="KW-0675">Receptor</keyword>
<feature type="transmembrane region" description="Helical" evidence="10">
    <location>
        <begin position="398"/>
        <end position="422"/>
    </location>
</feature>
<keyword evidence="2 10" id="KW-0812">Transmembrane</keyword>
<feature type="domain" description="G-protein coupled receptors family 3 profile" evidence="11">
    <location>
        <begin position="333"/>
        <end position="605"/>
    </location>
</feature>
<dbReference type="PANTHER" id="PTHR10519">
    <property type="entry name" value="GABA-B RECEPTOR"/>
    <property type="match status" value="1"/>
</dbReference>